<proteinExistence type="predicted"/>
<accession>A0A1J5SCR0</accession>
<evidence type="ECO:0000256" key="1">
    <source>
        <dbReference type="SAM" id="Phobius"/>
    </source>
</evidence>
<dbReference type="AlphaFoldDB" id="A0A1J5SCR0"/>
<name>A0A1J5SCR0_9ZZZZ</name>
<comment type="caution">
    <text evidence="2">The sequence shown here is derived from an EMBL/GenBank/DDBJ whole genome shotgun (WGS) entry which is preliminary data.</text>
</comment>
<keyword evidence="1" id="KW-0812">Transmembrane</keyword>
<sequence length="159" mass="16875">MAITDLTQSLVEFSKTISLMSGERGLIVNLAGLVGAFFVAQGLVRVRNLGSSSGYGGHDKNPWSPIFFGILLLNFWQAQGQLSDQLALTGNMLSPAIPNGYLQQVWQAIKVILNGFGLIAIFRGLLLAKAAGEGSAQGHNSPAWGALWHIVGGAILMKL</sequence>
<gene>
    <name evidence="2" type="ORF">GALL_118150</name>
</gene>
<keyword evidence="1" id="KW-1133">Transmembrane helix</keyword>
<dbReference type="EMBL" id="MLJW01000046">
    <property type="protein sequence ID" value="OIR06018.1"/>
    <property type="molecule type" value="Genomic_DNA"/>
</dbReference>
<keyword evidence="1" id="KW-0472">Membrane</keyword>
<organism evidence="2">
    <name type="scientific">mine drainage metagenome</name>
    <dbReference type="NCBI Taxonomy" id="410659"/>
    <lineage>
        <taxon>unclassified sequences</taxon>
        <taxon>metagenomes</taxon>
        <taxon>ecological metagenomes</taxon>
    </lineage>
</organism>
<reference evidence="2" key="1">
    <citation type="submission" date="2016-10" db="EMBL/GenBank/DDBJ databases">
        <title>Sequence of Gallionella enrichment culture.</title>
        <authorList>
            <person name="Poehlein A."/>
            <person name="Muehling M."/>
            <person name="Daniel R."/>
        </authorList>
    </citation>
    <scope>NUCLEOTIDE SEQUENCE</scope>
</reference>
<protein>
    <submittedName>
        <fullName evidence="2">Uncharacterized protein</fullName>
    </submittedName>
</protein>
<evidence type="ECO:0000313" key="2">
    <source>
        <dbReference type="EMBL" id="OIR06018.1"/>
    </source>
</evidence>
<feature type="transmembrane region" description="Helical" evidence="1">
    <location>
        <begin position="26"/>
        <end position="44"/>
    </location>
</feature>